<evidence type="ECO:0000313" key="3">
    <source>
        <dbReference type="EMBL" id="WGL17344.1"/>
    </source>
</evidence>
<feature type="chain" id="PRO_5046173258" evidence="1">
    <location>
        <begin position="25"/>
        <end position="196"/>
    </location>
</feature>
<feature type="signal peptide" evidence="1">
    <location>
        <begin position="1"/>
        <end position="24"/>
    </location>
</feature>
<accession>A0ABY8NG14</accession>
<organism evidence="3 4">
    <name type="scientific">Microbulbifer bruguierae</name>
    <dbReference type="NCBI Taxonomy" id="3029061"/>
    <lineage>
        <taxon>Bacteria</taxon>
        <taxon>Pseudomonadati</taxon>
        <taxon>Pseudomonadota</taxon>
        <taxon>Gammaproteobacteria</taxon>
        <taxon>Cellvibrionales</taxon>
        <taxon>Microbulbiferaceae</taxon>
        <taxon>Microbulbifer</taxon>
    </lineage>
</organism>
<dbReference type="PANTHER" id="PTHR34406:SF1">
    <property type="entry name" value="PROTEIN YCEI"/>
    <property type="match status" value="1"/>
</dbReference>
<dbReference type="Gene3D" id="2.40.128.110">
    <property type="entry name" value="Lipid/polyisoprenoid-binding, YceI-like"/>
    <property type="match status" value="1"/>
</dbReference>
<dbReference type="RefSeq" id="WP_280321196.1">
    <property type="nucleotide sequence ID" value="NZ_CP118605.1"/>
</dbReference>
<dbReference type="SUPFAM" id="SSF101874">
    <property type="entry name" value="YceI-like"/>
    <property type="match status" value="1"/>
</dbReference>
<dbReference type="Pfam" id="PF04264">
    <property type="entry name" value="YceI"/>
    <property type="match status" value="1"/>
</dbReference>
<dbReference type="SMART" id="SM00867">
    <property type="entry name" value="YceI"/>
    <property type="match status" value="1"/>
</dbReference>
<dbReference type="EMBL" id="CP118605">
    <property type="protein sequence ID" value="WGL17344.1"/>
    <property type="molecule type" value="Genomic_DNA"/>
</dbReference>
<evidence type="ECO:0000259" key="2">
    <source>
        <dbReference type="SMART" id="SM00867"/>
    </source>
</evidence>
<sequence length="196" mass="20942">MIVNTSLKSLLLASLLVLPLSALAGWQLDGDDSSVQFVSVKKSSIVETHHFKELNGKISDDGKALLEIALSSVETNIPIRNERMQQMLFNTAKFASATINATVDTAKLKSLAPGKTMPVSSDLSLEIHGSQKSYKADLQVTGLENGGLLVTTTAPIVVNAGDFKLLEGIEKLRQVAGLDSISPLVPVSVKLVFKQD</sequence>
<proteinExistence type="predicted"/>
<evidence type="ECO:0000313" key="4">
    <source>
        <dbReference type="Proteomes" id="UP001236500"/>
    </source>
</evidence>
<evidence type="ECO:0000256" key="1">
    <source>
        <dbReference type="SAM" id="SignalP"/>
    </source>
</evidence>
<protein>
    <submittedName>
        <fullName evidence="3">YceI family protein</fullName>
    </submittedName>
</protein>
<dbReference type="InterPro" id="IPR027016">
    <property type="entry name" value="UCP029811"/>
</dbReference>
<dbReference type="InterPro" id="IPR036761">
    <property type="entry name" value="TTHA0802/YceI-like_sf"/>
</dbReference>
<dbReference type="Proteomes" id="UP001236500">
    <property type="component" value="Chromosome"/>
</dbReference>
<gene>
    <name evidence="3" type="ORF">PVT68_03370</name>
</gene>
<reference evidence="3 4" key="1">
    <citation type="submission" date="2023-02" db="EMBL/GenBank/DDBJ databases">
        <title>Description and genomic characterization of Microbulbifer bruguierae sp. nov., isolated from the sediment of mangrove plant Bruguiera sexangula.</title>
        <authorList>
            <person name="Long M."/>
        </authorList>
    </citation>
    <scope>NUCLEOTIDE SEQUENCE [LARGE SCALE GENOMIC DNA]</scope>
    <source>
        <strain evidence="3 4">H12</strain>
    </source>
</reference>
<dbReference type="InterPro" id="IPR007372">
    <property type="entry name" value="Lipid/polyisoprenoid-bd_YceI"/>
</dbReference>
<dbReference type="PANTHER" id="PTHR34406">
    <property type="entry name" value="PROTEIN YCEI"/>
    <property type="match status" value="1"/>
</dbReference>
<keyword evidence="1" id="KW-0732">Signal</keyword>
<dbReference type="PIRSF" id="PIRSF029811">
    <property type="entry name" value="UCP029811"/>
    <property type="match status" value="1"/>
</dbReference>
<name>A0ABY8NG14_9GAMM</name>
<keyword evidence="4" id="KW-1185">Reference proteome</keyword>
<feature type="domain" description="Lipid/polyisoprenoid-binding YceI-like" evidence="2">
    <location>
        <begin position="25"/>
        <end position="194"/>
    </location>
</feature>